<evidence type="ECO:0000256" key="3">
    <source>
        <dbReference type="ARBA" id="ARBA00022833"/>
    </source>
</evidence>
<dbReference type="Pfam" id="PF04828">
    <property type="entry name" value="GFA"/>
    <property type="match status" value="1"/>
</dbReference>
<keyword evidence="2" id="KW-0479">Metal-binding</keyword>
<gene>
    <name evidence="7" type="ORF">PENSTE_c008G09997</name>
</gene>
<evidence type="ECO:0000313" key="8">
    <source>
        <dbReference type="Proteomes" id="UP000191285"/>
    </source>
</evidence>
<dbReference type="PANTHER" id="PTHR33337:SF40">
    <property type="entry name" value="CENP-V_GFA DOMAIN-CONTAINING PROTEIN-RELATED"/>
    <property type="match status" value="1"/>
</dbReference>
<dbReference type="SUPFAM" id="SSF51316">
    <property type="entry name" value="Mss4-like"/>
    <property type="match status" value="1"/>
</dbReference>
<dbReference type="InterPro" id="IPR011057">
    <property type="entry name" value="Mss4-like_sf"/>
</dbReference>
<feature type="region of interest" description="Disordered" evidence="5">
    <location>
        <begin position="1"/>
        <end position="32"/>
    </location>
</feature>
<comment type="similarity">
    <text evidence="1">Belongs to the Gfa family.</text>
</comment>
<dbReference type="STRING" id="303698.A0A1V6TD25"/>
<feature type="domain" description="CENP-V/GFA" evidence="6">
    <location>
        <begin position="51"/>
        <end position="189"/>
    </location>
</feature>
<dbReference type="GO" id="GO:0016846">
    <property type="term" value="F:carbon-sulfur lyase activity"/>
    <property type="evidence" value="ECO:0007669"/>
    <property type="project" value="InterPro"/>
</dbReference>
<name>A0A1V6TD25_9EURO</name>
<dbReference type="OrthoDB" id="9970124at2759"/>
<dbReference type="EMBL" id="MLKD01000008">
    <property type="protein sequence ID" value="OQE23850.1"/>
    <property type="molecule type" value="Genomic_DNA"/>
</dbReference>
<evidence type="ECO:0000313" key="7">
    <source>
        <dbReference type="EMBL" id="OQE23850.1"/>
    </source>
</evidence>
<dbReference type="PANTHER" id="PTHR33337">
    <property type="entry name" value="GFA DOMAIN-CONTAINING PROTEIN"/>
    <property type="match status" value="1"/>
</dbReference>
<dbReference type="GO" id="GO:0046872">
    <property type="term" value="F:metal ion binding"/>
    <property type="evidence" value="ECO:0007669"/>
    <property type="project" value="UniProtKB-KW"/>
</dbReference>
<keyword evidence="8" id="KW-1185">Reference proteome</keyword>
<sequence length="205" mass="23614">MAEMGCSGTEGPLPPPAFTNNPPENTLESEHWKHRPPYERQSHEKVWPVQFRAYCLCRKISYVLKQDRPLDAKFCHCRGCQVLHGAPFQWAAIFHKEDVSFDHGASGLNFYSSSMNSQEYSTPTKVSCAYCHTLIMDEGRNTCLLFPQLIDFEGTLDEQRKQRDQFQPSCHIFYEQRIMDIPDGIKKWSGMNEKTQILNDAGHPI</sequence>
<dbReference type="InterPro" id="IPR006913">
    <property type="entry name" value="CENP-V/GFA"/>
</dbReference>
<evidence type="ECO:0000256" key="2">
    <source>
        <dbReference type="ARBA" id="ARBA00022723"/>
    </source>
</evidence>
<dbReference type="AlphaFoldDB" id="A0A1V6TD25"/>
<proteinExistence type="inferred from homology"/>
<keyword evidence="3" id="KW-0862">Zinc</keyword>
<protein>
    <recommendedName>
        <fullName evidence="6">CENP-V/GFA domain-containing protein</fullName>
    </recommendedName>
</protein>
<keyword evidence="4" id="KW-0456">Lyase</keyword>
<dbReference type="Gene3D" id="3.90.1590.10">
    <property type="entry name" value="glutathione-dependent formaldehyde- activating enzyme (gfa)"/>
    <property type="match status" value="1"/>
</dbReference>
<accession>A0A1V6TD25</accession>
<reference evidence="8" key="1">
    <citation type="journal article" date="2017" name="Nat. Microbiol.">
        <title>Global analysis of biosynthetic gene clusters reveals vast potential of secondary metabolite production in Penicillium species.</title>
        <authorList>
            <person name="Nielsen J.C."/>
            <person name="Grijseels S."/>
            <person name="Prigent S."/>
            <person name="Ji B."/>
            <person name="Dainat J."/>
            <person name="Nielsen K.F."/>
            <person name="Frisvad J.C."/>
            <person name="Workman M."/>
            <person name="Nielsen J."/>
        </authorList>
    </citation>
    <scope>NUCLEOTIDE SEQUENCE [LARGE SCALE GENOMIC DNA]</scope>
    <source>
        <strain evidence="8">IBT 24891</strain>
    </source>
</reference>
<comment type="caution">
    <text evidence="7">The sequence shown here is derived from an EMBL/GenBank/DDBJ whole genome shotgun (WGS) entry which is preliminary data.</text>
</comment>
<organism evidence="7 8">
    <name type="scientific">Penicillium steckii</name>
    <dbReference type="NCBI Taxonomy" id="303698"/>
    <lineage>
        <taxon>Eukaryota</taxon>
        <taxon>Fungi</taxon>
        <taxon>Dikarya</taxon>
        <taxon>Ascomycota</taxon>
        <taxon>Pezizomycotina</taxon>
        <taxon>Eurotiomycetes</taxon>
        <taxon>Eurotiomycetidae</taxon>
        <taxon>Eurotiales</taxon>
        <taxon>Aspergillaceae</taxon>
        <taxon>Penicillium</taxon>
    </lineage>
</organism>
<dbReference type="PROSITE" id="PS51891">
    <property type="entry name" value="CENP_V_GFA"/>
    <property type="match status" value="1"/>
</dbReference>
<evidence type="ECO:0000256" key="5">
    <source>
        <dbReference type="SAM" id="MobiDB-lite"/>
    </source>
</evidence>
<dbReference type="Proteomes" id="UP000191285">
    <property type="component" value="Unassembled WGS sequence"/>
</dbReference>
<evidence type="ECO:0000256" key="4">
    <source>
        <dbReference type="ARBA" id="ARBA00023239"/>
    </source>
</evidence>
<evidence type="ECO:0000259" key="6">
    <source>
        <dbReference type="PROSITE" id="PS51891"/>
    </source>
</evidence>
<evidence type="ECO:0000256" key="1">
    <source>
        <dbReference type="ARBA" id="ARBA00005495"/>
    </source>
</evidence>